<accession>A0A6A5TJA7</accession>
<dbReference type="Proteomes" id="UP000800035">
    <property type="component" value="Unassembled WGS sequence"/>
</dbReference>
<dbReference type="PANTHER" id="PTHR38166:SF1">
    <property type="entry name" value="C2H2-TYPE DOMAIN-CONTAINING PROTEIN"/>
    <property type="match status" value="1"/>
</dbReference>
<dbReference type="EMBL" id="ML977012">
    <property type="protein sequence ID" value="KAF1952234.1"/>
    <property type="molecule type" value="Genomic_DNA"/>
</dbReference>
<evidence type="ECO:0008006" key="4">
    <source>
        <dbReference type="Google" id="ProtNLM"/>
    </source>
</evidence>
<dbReference type="OrthoDB" id="4738706at2759"/>
<dbReference type="AlphaFoldDB" id="A0A6A5TJA7"/>
<protein>
    <recommendedName>
        <fullName evidence="4">C2H2-type domain-containing protein</fullName>
    </recommendedName>
</protein>
<proteinExistence type="predicted"/>
<feature type="compositionally biased region" description="Low complexity" evidence="1">
    <location>
        <begin position="23"/>
        <end position="36"/>
    </location>
</feature>
<feature type="non-terminal residue" evidence="2">
    <location>
        <position position="295"/>
    </location>
</feature>
<dbReference type="PANTHER" id="PTHR38166">
    <property type="entry name" value="C2H2-TYPE DOMAIN-CONTAINING PROTEIN-RELATED"/>
    <property type="match status" value="1"/>
</dbReference>
<name>A0A6A5TJA7_9PLEO</name>
<feature type="region of interest" description="Disordered" evidence="1">
    <location>
        <begin position="1"/>
        <end position="73"/>
    </location>
</feature>
<feature type="compositionally biased region" description="Gly residues" evidence="1">
    <location>
        <begin position="1"/>
        <end position="19"/>
    </location>
</feature>
<evidence type="ECO:0000313" key="2">
    <source>
        <dbReference type="EMBL" id="KAF1952234.1"/>
    </source>
</evidence>
<organism evidence="2 3">
    <name type="scientific">Byssothecium circinans</name>
    <dbReference type="NCBI Taxonomy" id="147558"/>
    <lineage>
        <taxon>Eukaryota</taxon>
        <taxon>Fungi</taxon>
        <taxon>Dikarya</taxon>
        <taxon>Ascomycota</taxon>
        <taxon>Pezizomycotina</taxon>
        <taxon>Dothideomycetes</taxon>
        <taxon>Pleosporomycetidae</taxon>
        <taxon>Pleosporales</taxon>
        <taxon>Massarineae</taxon>
        <taxon>Massarinaceae</taxon>
        <taxon>Byssothecium</taxon>
    </lineage>
</organism>
<evidence type="ECO:0000256" key="1">
    <source>
        <dbReference type="SAM" id="MobiDB-lite"/>
    </source>
</evidence>
<gene>
    <name evidence="2" type="ORF">CC80DRAFT_423089</name>
</gene>
<keyword evidence="3" id="KW-1185">Reference proteome</keyword>
<evidence type="ECO:0000313" key="3">
    <source>
        <dbReference type="Proteomes" id="UP000800035"/>
    </source>
</evidence>
<sequence length="295" mass="33512">MLRAHNGGGSSNSGAGPGGVYHSSSGSSTYSSSSFISRKRSLSGGSTPPPNDNGDDPHKRRRPDPKLSSGKQPIPEIRFACPYYKRNPGRHQTFTSCRDPGFIAVARLKEHLYRRHLLPIQCHRCCSTFTNEPALREHQRDPRGCEVKEHLPLEGFDKDQERKLKSKKRSLVYMSEEDKWKVVYRILFPDDNESDMPSPYIEYHPCNNGQSREPTNVARFQEFSRLELPRLVRRTLEVAVEKEAQPLEDKLKERLVDIVRECQSQLVSMFQTTQPQTFDTSELTPALVPSAGMPT</sequence>
<reference evidence="2" key="1">
    <citation type="journal article" date="2020" name="Stud. Mycol.">
        <title>101 Dothideomycetes genomes: a test case for predicting lifestyles and emergence of pathogens.</title>
        <authorList>
            <person name="Haridas S."/>
            <person name="Albert R."/>
            <person name="Binder M."/>
            <person name="Bloem J."/>
            <person name="Labutti K."/>
            <person name="Salamov A."/>
            <person name="Andreopoulos B."/>
            <person name="Baker S."/>
            <person name="Barry K."/>
            <person name="Bills G."/>
            <person name="Bluhm B."/>
            <person name="Cannon C."/>
            <person name="Castanera R."/>
            <person name="Culley D."/>
            <person name="Daum C."/>
            <person name="Ezra D."/>
            <person name="Gonzalez J."/>
            <person name="Henrissat B."/>
            <person name="Kuo A."/>
            <person name="Liang C."/>
            <person name="Lipzen A."/>
            <person name="Lutzoni F."/>
            <person name="Magnuson J."/>
            <person name="Mondo S."/>
            <person name="Nolan M."/>
            <person name="Ohm R."/>
            <person name="Pangilinan J."/>
            <person name="Park H.-J."/>
            <person name="Ramirez L."/>
            <person name="Alfaro M."/>
            <person name="Sun H."/>
            <person name="Tritt A."/>
            <person name="Yoshinaga Y."/>
            <person name="Zwiers L.-H."/>
            <person name="Turgeon B."/>
            <person name="Goodwin S."/>
            <person name="Spatafora J."/>
            <person name="Crous P."/>
            <person name="Grigoriev I."/>
        </authorList>
    </citation>
    <scope>NUCLEOTIDE SEQUENCE</scope>
    <source>
        <strain evidence="2">CBS 675.92</strain>
    </source>
</reference>